<reference evidence="1 2" key="1">
    <citation type="journal article" date="2022" name="Allergy">
        <title>Genome assembly and annotation of Periplaneta americana reveal a comprehensive cockroach allergen profile.</title>
        <authorList>
            <person name="Wang L."/>
            <person name="Xiong Q."/>
            <person name="Saelim N."/>
            <person name="Wang L."/>
            <person name="Nong W."/>
            <person name="Wan A.T."/>
            <person name="Shi M."/>
            <person name="Liu X."/>
            <person name="Cao Q."/>
            <person name="Hui J.H.L."/>
            <person name="Sookrung N."/>
            <person name="Leung T.F."/>
            <person name="Tungtrongchitr A."/>
            <person name="Tsui S.K.W."/>
        </authorList>
    </citation>
    <scope>NUCLEOTIDE SEQUENCE [LARGE SCALE GENOMIC DNA]</scope>
    <source>
        <strain evidence="1">PWHHKU_190912</strain>
    </source>
</reference>
<comment type="caution">
    <text evidence="1">The sequence shown here is derived from an EMBL/GenBank/DDBJ whole genome shotgun (WGS) entry which is preliminary data.</text>
</comment>
<keyword evidence="2" id="KW-1185">Reference proteome</keyword>
<evidence type="ECO:0000313" key="2">
    <source>
        <dbReference type="Proteomes" id="UP001148838"/>
    </source>
</evidence>
<name>A0ABQ8TU26_PERAM</name>
<gene>
    <name evidence="1" type="ORF">ANN_01004</name>
</gene>
<proteinExistence type="predicted"/>
<dbReference type="Proteomes" id="UP001148838">
    <property type="component" value="Unassembled WGS sequence"/>
</dbReference>
<dbReference type="PANTHER" id="PTHR34415">
    <property type="entry name" value="INTEGRASE CATALYTIC DOMAIN-CONTAINING PROTEIN"/>
    <property type="match status" value="1"/>
</dbReference>
<dbReference type="EMBL" id="JAJSOF020000003">
    <property type="protein sequence ID" value="KAJ4449601.1"/>
    <property type="molecule type" value="Genomic_DNA"/>
</dbReference>
<organism evidence="1 2">
    <name type="scientific">Periplaneta americana</name>
    <name type="common">American cockroach</name>
    <name type="synonym">Blatta americana</name>
    <dbReference type="NCBI Taxonomy" id="6978"/>
    <lineage>
        <taxon>Eukaryota</taxon>
        <taxon>Metazoa</taxon>
        <taxon>Ecdysozoa</taxon>
        <taxon>Arthropoda</taxon>
        <taxon>Hexapoda</taxon>
        <taxon>Insecta</taxon>
        <taxon>Pterygota</taxon>
        <taxon>Neoptera</taxon>
        <taxon>Polyneoptera</taxon>
        <taxon>Dictyoptera</taxon>
        <taxon>Blattodea</taxon>
        <taxon>Blattoidea</taxon>
        <taxon>Blattidae</taxon>
        <taxon>Blattinae</taxon>
        <taxon>Periplaneta</taxon>
    </lineage>
</organism>
<evidence type="ECO:0000313" key="1">
    <source>
        <dbReference type="EMBL" id="KAJ4449601.1"/>
    </source>
</evidence>
<sequence>METENLKSKKRHSDPGSWKRNILKKAKVKGTEHVTYSGKLVSERQLVRSVDEYVPESVRELHLYSDACAGQNKNHSVMRYLAALADIGLFDKIVHRFLFEDIHICPVIGILV</sequence>
<dbReference type="PANTHER" id="PTHR34415:SF1">
    <property type="entry name" value="INTEGRASE CATALYTIC DOMAIN-CONTAINING PROTEIN"/>
    <property type="match status" value="1"/>
</dbReference>
<accession>A0ABQ8TU26</accession>
<protein>
    <submittedName>
        <fullName evidence="1">Uncharacterized protein</fullName>
    </submittedName>
</protein>